<feature type="compositionally biased region" description="Pro residues" evidence="1">
    <location>
        <begin position="77"/>
        <end position="87"/>
    </location>
</feature>
<name>A0A5J9VQX2_9POAL</name>
<dbReference type="AlphaFoldDB" id="A0A5J9VQX2"/>
<feature type="domain" description="HAT C-terminal dimerisation" evidence="2">
    <location>
        <begin position="258"/>
        <end position="312"/>
    </location>
</feature>
<protein>
    <recommendedName>
        <fullName evidence="2">HAT C-terminal dimerisation domain-containing protein</fullName>
    </recommendedName>
</protein>
<dbReference type="InterPro" id="IPR055298">
    <property type="entry name" value="AtLOH3-like"/>
</dbReference>
<feature type="compositionally biased region" description="Low complexity" evidence="1">
    <location>
        <begin position="18"/>
        <end position="34"/>
    </location>
</feature>
<dbReference type="PANTHER" id="PTHR11697">
    <property type="entry name" value="GENERAL TRANSCRIPTION FACTOR 2-RELATED ZINC FINGER PROTEIN"/>
    <property type="match status" value="1"/>
</dbReference>
<evidence type="ECO:0000313" key="3">
    <source>
        <dbReference type="EMBL" id="TVU38573.1"/>
    </source>
</evidence>
<accession>A0A5J9VQX2</accession>
<dbReference type="Proteomes" id="UP000324897">
    <property type="component" value="Chromosome 4"/>
</dbReference>
<dbReference type="Gramene" id="TVU38573">
    <property type="protein sequence ID" value="TVU38573"/>
    <property type="gene ID" value="EJB05_11953"/>
</dbReference>
<gene>
    <name evidence="3" type="ORF">EJB05_11953</name>
</gene>
<comment type="caution">
    <text evidence="3">The sequence shown here is derived from an EMBL/GenBank/DDBJ whole genome shotgun (WGS) entry which is preliminary data.</text>
</comment>
<dbReference type="GO" id="GO:0046983">
    <property type="term" value="F:protein dimerization activity"/>
    <property type="evidence" value="ECO:0007669"/>
    <property type="project" value="InterPro"/>
</dbReference>
<dbReference type="EMBL" id="RWGY01000007">
    <property type="protein sequence ID" value="TVU38573.1"/>
    <property type="molecule type" value="Genomic_DNA"/>
</dbReference>
<evidence type="ECO:0000256" key="1">
    <source>
        <dbReference type="SAM" id="MobiDB-lite"/>
    </source>
</evidence>
<keyword evidence="4" id="KW-1185">Reference proteome</keyword>
<reference evidence="3 4" key="1">
    <citation type="journal article" date="2019" name="Sci. Rep.">
        <title>A high-quality genome of Eragrostis curvula grass provides insights into Poaceae evolution and supports new strategies to enhance forage quality.</title>
        <authorList>
            <person name="Carballo J."/>
            <person name="Santos B.A.C.M."/>
            <person name="Zappacosta D."/>
            <person name="Garbus I."/>
            <person name="Selva J.P."/>
            <person name="Gallo C.A."/>
            <person name="Diaz A."/>
            <person name="Albertini E."/>
            <person name="Caccamo M."/>
            <person name="Echenique V."/>
        </authorList>
    </citation>
    <scope>NUCLEOTIDE SEQUENCE [LARGE SCALE GENOMIC DNA]</scope>
    <source>
        <strain evidence="4">cv. Victoria</strain>
        <tissue evidence="3">Leaf</tissue>
    </source>
</reference>
<dbReference type="OrthoDB" id="1728517at2759"/>
<dbReference type="PANTHER" id="PTHR11697:SF230">
    <property type="entry name" value="ZINC FINGER, MYM DOMAIN CONTAINING 1"/>
    <property type="match status" value="1"/>
</dbReference>
<feature type="non-terminal residue" evidence="3">
    <location>
        <position position="1"/>
    </location>
</feature>
<dbReference type="InterPro" id="IPR008906">
    <property type="entry name" value="HATC_C_dom"/>
</dbReference>
<sequence>MKKRDEDIASLIRKMAAKKSASSSPSVPSTDATAHGSSEVNGPITSTDASRISGENGPLIASIEAQQHEGSGSTPASSPPMLPPPPYSSDHLPQDPADRLPIASYPINDQDVIRRAYIMKGPKNLVHKHLLKGKLALEIGHSISGGGHKSPFTNNGWRNWNRDDALDRHVGKLTTFDEVNMELLSCMTALNPSNYFASFDSIKVRRLAEFYPNDISSSNLIRLEMQLDNYIDDMRREESFQGLNNLVQPSVKLVETKRDIVYDLVYLLIKLTFILPVATASVERAFSAMNFVKNDMRNRMSDSLLDDCLVTFIEK</sequence>
<dbReference type="Pfam" id="PF05699">
    <property type="entry name" value="Dimer_Tnp_hAT"/>
    <property type="match status" value="1"/>
</dbReference>
<feature type="region of interest" description="Disordered" evidence="1">
    <location>
        <begin position="1"/>
        <end position="102"/>
    </location>
</feature>
<evidence type="ECO:0000259" key="2">
    <source>
        <dbReference type="Pfam" id="PF05699"/>
    </source>
</evidence>
<proteinExistence type="predicted"/>
<evidence type="ECO:0000313" key="4">
    <source>
        <dbReference type="Proteomes" id="UP000324897"/>
    </source>
</evidence>
<feature type="compositionally biased region" description="Polar residues" evidence="1">
    <location>
        <begin position="35"/>
        <end position="50"/>
    </location>
</feature>
<organism evidence="3 4">
    <name type="scientific">Eragrostis curvula</name>
    <name type="common">weeping love grass</name>
    <dbReference type="NCBI Taxonomy" id="38414"/>
    <lineage>
        <taxon>Eukaryota</taxon>
        <taxon>Viridiplantae</taxon>
        <taxon>Streptophyta</taxon>
        <taxon>Embryophyta</taxon>
        <taxon>Tracheophyta</taxon>
        <taxon>Spermatophyta</taxon>
        <taxon>Magnoliopsida</taxon>
        <taxon>Liliopsida</taxon>
        <taxon>Poales</taxon>
        <taxon>Poaceae</taxon>
        <taxon>PACMAD clade</taxon>
        <taxon>Chloridoideae</taxon>
        <taxon>Eragrostideae</taxon>
        <taxon>Eragrostidinae</taxon>
        <taxon>Eragrostis</taxon>
    </lineage>
</organism>